<evidence type="ECO:0000313" key="1">
    <source>
        <dbReference type="Proteomes" id="UP000050741"/>
    </source>
</evidence>
<protein>
    <submittedName>
        <fullName evidence="2">Uncharacterized protein</fullName>
    </submittedName>
</protein>
<proteinExistence type="predicted"/>
<dbReference type="Proteomes" id="UP000050741">
    <property type="component" value="Unassembled WGS sequence"/>
</dbReference>
<reference evidence="1" key="2">
    <citation type="submission" date="2014-05" db="EMBL/GenBank/DDBJ databases">
        <title>The genome and life-stage specific transcriptomes of Globodera pallida elucidate key aspects of plant parasitism by a cyst nematode.</title>
        <authorList>
            <person name="Cotton J.A."/>
            <person name="Lilley C.J."/>
            <person name="Jones L.M."/>
            <person name="Kikuchi T."/>
            <person name="Reid A.J."/>
            <person name="Thorpe P."/>
            <person name="Tsai I.J."/>
            <person name="Beasley H."/>
            <person name="Blok V."/>
            <person name="Cock P.J.A."/>
            <person name="Van den Akker S.E."/>
            <person name="Holroyd N."/>
            <person name="Hunt M."/>
            <person name="Mantelin S."/>
            <person name="Naghra H."/>
            <person name="Pain A."/>
            <person name="Palomares-Rius J.E."/>
            <person name="Zarowiecki M."/>
            <person name="Berriman M."/>
            <person name="Jones J.T."/>
            <person name="Urwin P.E."/>
        </authorList>
    </citation>
    <scope>NUCLEOTIDE SEQUENCE [LARGE SCALE GENOMIC DNA]</scope>
    <source>
        <strain evidence="1">Lindley</strain>
    </source>
</reference>
<name>A0A183CJ35_GLOPA</name>
<reference evidence="2" key="3">
    <citation type="submission" date="2016-06" db="UniProtKB">
        <authorList>
            <consortium name="WormBaseParasite"/>
        </authorList>
    </citation>
    <scope>IDENTIFICATION</scope>
</reference>
<organism evidence="1 2">
    <name type="scientific">Globodera pallida</name>
    <name type="common">Potato cyst nematode worm</name>
    <name type="synonym">Heterodera pallida</name>
    <dbReference type="NCBI Taxonomy" id="36090"/>
    <lineage>
        <taxon>Eukaryota</taxon>
        <taxon>Metazoa</taxon>
        <taxon>Ecdysozoa</taxon>
        <taxon>Nematoda</taxon>
        <taxon>Chromadorea</taxon>
        <taxon>Rhabditida</taxon>
        <taxon>Tylenchina</taxon>
        <taxon>Tylenchomorpha</taxon>
        <taxon>Tylenchoidea</taxon>
        <taxon>Heteroderidae</taxon>
        <taxon>Heteroderinae</taxon>
        <taxon>Globodera</taxon>
    </lineage>
</organism>
<keyword evidence="1" id="KW-1185">Reference proteome</keyword>
<dbReference type="AlphaFoldDB" id="A0A183CJ35"/>
<evidence type="ECO:0000313" key="2">
    <source>
        <dbReference type="WBParaSite" id="GPLIN_001289100"/>
    </source>
</evidence>
<dbReference type="WBParaSite" id="GPLIN_001289100">
    <property type="protein sequence ID" value="GPLIN_001289100"/>
    <property type="gene ID" value="GPLIN_001289100"/>
</dbReference>
<reference evidence="1" key="1">
    <citation type="submission" date="2013-12" db="EMBL/GenBank/DDBJ databases">
        <authorList>
            <person name="Aslett M."/>
        </authorList>
    </citation>
    <scope>NUCLEOTIDE SEQUENCE [LARGE SCALE GENOMIC DNA]</scope>
    <source>
        <strain evidence="1">Lindley</strain>
    </source>
</reference>
<sequence length="87" mass="9931">MISTTEGEEGGLDFLAVTHEVRSLKKRLVSHARFEVHRHLRRVISAVRQHESSSRMSIHPEIYTGCILEGAGNPTEIRSAFNQFWND</sequence>
<accession>A0A183CJ35</accession>